<organism evidence="2 3">
    <name type="scientific">Larimichthys crocea</name>
    <name type="common">Large yellow croaker</name>
    <name type="synonym">Pseudosciaena crocea</name>
    <dbReference type="NCBI Taxonomy" id="215358"/>
    <lineage>
        <taxon>Eukaryota</taxon>
        <taxon>Metazoa</taxon>
        <taxon>Chordata</taxon>
        <taxon>Craniata</taxon>
        <taxon>Vertebrata</taxon>
        <taxon>Euteleostomi</taxon>
        <taxon>Actinopterygii</taxon>
        <taxon>Neopterygii</taxon>
        <taxon>Teleostei</taxon>
        <taxon>Neoteleostei</taxon>
        <taxon>Acanthomorphata</taxon>
        <taxon>Eupercaria</taxon>
        <taxon>Sciaenidae</taxon>
        <taxon>Larimichthys</taxon>
    </lineage>
</organism>
<gene>
    <name evidence="2" type="ORF">D5F01_LYC23951</name>
</gene>
<evidence type="ECO:0000256" key="1">
    <source>
        <dbReference type="SAM" id="MobiDB-lite"/>
    </source>
</evidence>
<comment type="caution">
    <text evidence="2">The sequence shown here is derived from an EMBL/GenBank/DDBJ whole genome shotgun (WGS) entry which is preliminary data.</text>
</comment>
<dbReference type="AlphaFoldDB" id="A0A6G0HG51"/>
<protein>
    <submittedName>
        <fullName evidence="2">Uncharacterized protein</fullName>
    </submittedName>
</protein>
<keyword evidence="3" id="KW-1185">Reference proteome</keyword>
<dbReference type="EMBL" id="REGW02000066">
    <property type="protein sequence ID" value="KAE8278016.1"/>
    <property type="molecule type" value="Genomic_DNA"/>
</dbReference>
<feature type="region of interest" description="Disordered" evidence="1">
    <location>
        <begin position="356"/>
        <end position="614"/>
    </location>
</feature>
<name>A0A6G0HG51_LARCR</name>
<reference evidence="2 3" key="1">
    <citation type="submission" date="2019-07" db="EMBL/GenBank/DDBJ databases">
        <title>Chromosome genome assembly for large yellow croaker.</title>
        <authorList>
            <person name="Xiao S."/>
        </authorList>
    </citation>
    <scope>NUCLEOTIDE SEQUENCE [LARGE SCALE GENOMIC DNA]</scope>
    <source>
        <strain evidence="2">JMULYC20181020</strain>
        <tissue evidence="2">Muscle</tissue>
    </source>
</reference>
<proteinExistence type="predicted"/>
<evidence type="ECO:0000313" key="3">
    <source>
        <dbReference type="Proteomes" id="UP000424527"/>
    </source>
</evidence>
<sequence>MSSDDSTSAARVLRVWGIVNRHYESLLAKAERSATMNRAEINIQSQVKEMRDLTRACSRRLKGIEAYISELQKQEAAAMNNNNNNSNNDCPLQRTLFRSSQLVGEWHFLYKEDNSVFGYMRLAPETVSITGERRGGSPSVKRAEFTVPSTLLREAEEALDDADDAHRCDSARLNRHSRVQYVPCPCCERSFKASEFWKHALLEIAEKGNRVPAWQSLDRSETPRWIVEESSGWSTPIYRPRGLEITGEIRQCLAELNLKHFLSDHEFARALDHSLEFLALQVSLADITELSLEPLWLIKGRVQLDRSKQRRVTITIDDHSLGPCFLDPRSQLLCLHPDRTPTKEFLGVATEGVTGRDQWGRRENDEGEDDQRSNDDERDEPHEEHPEIAFGVKRKRKVCNVKEDNASNAAGAPPSPKKSKPLRGSHAASLDPEPGEPGEREGDEQEDKRRYRTPPCAHKNFIGRTQTRMKSRRDMKRATNTVYNNMRSRRVRFDPVPRCQGDSGEHPLPPSHSTTSRGRSRPQRATAAEDIPSHVQPSALIATTPDRKSASTFASAAAAVEETPTTIPSKETSSTIYGRCSSLQSQPSEPQQNSAPQPRASPCKASKGLGCSLM</sequence>
<feature type="compositionally biased region" description="Acidic residues" evidence="1">
    <location>
        <begin position="433"/>
        <end position="445"/>
    </location>
</feature>
<accession>A0A6G0HG51</accession>
<feature type="compositionally biased region" description="Low complexity" evidence="1">
    <location>
        <begin position="581"/>
        <end position="598"/>
    </location>
</feature>
<feature type="compositionally biased region" description="Basic and acidic residues" evidence="1">
    <location>
        <begin position="358"/>
        <end position="387"/>
    </location>
</feature>
<feature type="compositionally biased region" description="Low complexity" evidence="1">
    <location>
        <begin position="550"/>
        <end position="559"/>
    </location>
</feature>
<dbReference type="Proteomes" id="UP000424527">
    <property type="component" value="Unassembled WGS sequence"/>
</dbReference>
<feature type="compositionally biased region" description="Polar residues" evidence="1">
    <location>
        <begin position="563"/>
        <end position="576"/>
    </location>
</feature>
<evidence type="ECO:0000313" key="2">
    <source>
        <dbReference type="EMBL" id="KAE8278016.1"/>
    </source>
</evidence>